<sequence length="292" mass="31672">MNQILQQLINGFSIGSVYALMAVGYSLVYSIMNFSNFAHGGVIMLGAYFGFFFITLFKMPFWVAFIGAGICSMLVAVLVERMAYKPLRARNAPFLYFMISAMGASMFIENFVIATIGPTFRTYPQIFPAEPFSLGGIYVGRLDMMMFLISAVSLIALVYFIECTKLGKAIQATAFNPRASALMGINTDSVILTVFGLGGFLAGIAGVLFGMKYTVYPQIGFITIKSFIAAVFGGLGSLPGAVIGSFILGIVETMVSGYIMSQYRDLISFSLLILILVFKPMGLMGKSVEDKA</sequence>
<feature type="transmembrane region" description="Helical" evidence="10">
    <location>
        <begin position="62"/>
        <end position="82"/>
    </location>
</feature>
<evidence type="ECO:0000256" key="5">
    <source>
        <dbReference type="ARBA" id="ARBA00022692"/>
    </source>
</evidence>
<comment type="subcellular location">
    <subcellularLocation>
        <location evidence="1">Cell membrane</location>
        <topology evidence="1">Multi-pass membrane protein</topology>
    </subcellularLocation>
</comment>
<evidence type="ECO:0000256" key="8">
    <source>
        <dbReference type="ARBA" id="ARBA00023136"/>
    </source>
</evidence>
<dbReference type="PANTHER" id="PTHR11795:SF371">
    <property type="entry name" value="HIGH-AFFINITY BRANCHED-CHAIN AMINO ACID TRANSPORT SYSTEM PERMEASE PROTEIN LIVH"/>
    <property type="match status" value="1"/>
</dbReference>
<reference evidence="11 12" key="1">
    <citation type="submission" date="2019-07" db="EMBL/GenBank/DDBJ databases">
        <title>Genomic Encyclopedia of Type Strains, Phase I: the one thousand microbial genomes (KMG-I) project.</title>
        <authorList>
            <person name="Kyrpides N."/>
        </authorList>
    </citation>
    <scope>NUCLEOTIDE SEQUENCE [LARGE SCALE GENOMIC DNA]</scope>
    <source>
        <strain evidence="11 12">DSM 16647</strain>
    </source>
</reference>
<keyword evidence="4" id="KW-0997">Cell inner membrane</keyword>
<dbReference type="GO" id="GO:0015808">
    <property type="term" value="P:L-alanine transport"/>
    <property type="evidence" value="ECO:0007669"/>
    <property type="project" value="TreeGrafter"/>
</dbReference>
<keyword evidence="6" id="KW-0029">Amino-acid transport</keyword>
<evidence type="ECO:0000256" key="4">
    <source>
        <dbReference type="ARBA" id="ARBA00022519"/>
    </source>
</evidence>
<dbReference type="InterPro" id="IPR001851">
    <property type="entry name" value="ABC_transp_permease"/>
</dbReference>
<feature type="transmembrane region" description="Helical" evidence="10">
    <location>
        <begin position="94"/>
        <end position="117"/>
    </location>
</feature>
<evidence type="ECO:0000256" key="3">
    <source>
        <dbReference type="ARBA" id="ARBA00022475"/>
    </source>
</evidence>
<keyword evidence="5 10" id="KW-0812">Transmembrane</keyword>
<dbReference type="PANTHER" id="PTHR11795">
    <property type="entry name" value="BRANCHED-CHAIN AMINO ACID TRANSPORT SYSTEM PERMEASE PROTEIN LIVH"/>
    <property type="match status" value="1"/>
</dbReference>
<proteinExistence type="inferred from homology"/>
<dbReference type="EMBL" id="VNHO01000018">
    <property type="protein sequence ID" value="TYP52468.1"/>
    <property type="molecule type" value="Genomic_DNA"/>
</dbReference>
<dbReference type="InterPro" id="IPR052157">
    <property type="entry name" value="BCAA_transport_permease"/>
</dbReference>
<feature type="transmembrane region" description="Helical" evidence="10">
    <location>
        <begin position="37"/>
        <end position="56"/>
    </location>
</feature>
<evidence type="ECO:0000313" key="11">
    <source>
        <dbReference type="EMBL" id="TYP52468.1"/>
    </source>
</evidence>
<dbReference type="CDD" id="cd06582">
    <property type="entry name" value="TM_PBP1_LivH_like"/>
    <property type="match status" value="1"/>
</dbReference>
<dbReference type="OrthoDB" id="9807115at2"/>
<comment type="caution">
    <text evidence="11">The sequence shown here is derived from an EMBL/GenBank/DDBJ whole genome shotgun (WGS) entry which is preliminary data.</text>
</comment>
<dbReference type="GO" id="GO:0015192">
    <property type="term" value="F:L-phenylalanine transmembrane transporter activity"/>
    <property type="evidence" value="ECO:0007669"/>
    <property type="project" value="TreeGrafter"/>
</dbReference>
<protein>
    <submittedName>
        <fullName evidence="11">Amino acid/amide ABC transporter membrane protein 1 (HAAT family)</fullName>
    </submittedName>
</protein>
<dbReference type="AlphaFoldDB" id="A0A5S5AM20"/>
<evidence type="ECO:0000256" key="7">
    <source>
        <dbReference type="ARBA" id="ARBA00022989"/>
    </source>
</evidence>
<keyword evidence="2" id="KW-0813">Transport</keyword>
<evidence type="ECO:0000256" key="6">
    <source>
        <dbReference type="ARBA" id="ARBA00022970"/>
    </source>
</evidence>
<dbReference type="GO" id="GO:0015188">
    <property type="term" value="F:L-isoleucine transmembrane transporter activity"/>
    <property type="evidence" value="ECO:0007669"/>
    <property type="project" value="TreeGrafter"/>
</dbReference>
<evidence type="ECO:0000256" key="2">
    <source>
        <dbReference type="ARBA" id="ARBA00022448"/>
    </source>
</evidence>
<dbReference type="RefSeq" id="WP_148867459.1">
    <property type="nucleotide sequence ID" value="NZ_VNHO01000018.1"/>
</dbReference>
<feature type="transmembrane region" description="Helical" evidence="10">
    <location>
        <begin position="137"/>
        <end position="161"/>
    </location>
</feature>
<keyword evidence="12" id="KW-1185">Reference proteome</keyword>
<dbReference type="GO" id="GO:1903806">
    <property type="term" value="P:L-isoleucine import across plasma membrane"/>
    <property type="evidence" value="ECO:0007669"/>
    <property type="project" value="TreeGrafter"/>
</dbReference>
<name>A0A5S5AM20_9FIRM</name>
<dbReference type="Pfam" id="PF02653">
    <property type="entry name" value="BPD_transp_2"/>
    <property type="match status" value="1"/>
</dbReference>
<feature type="transmembrane region" description="Helical" evidence="10">
    <location>
        <begin position="190"/>
        <end position="209"/>
    </location>
</feature>
<feature type="transmembrane region" description="Helical" evidence="10">
    <location>
        <begin position="266"/>
        <end position="285"/>
    </location>
</feature>
<dbReference type="Proteomes" id="UP000322294">
    <property type="component" value="Unassembled WGS sequence"/>
</dbReference>
<evidence type="ECO:0000256" key="9">
    <source>
        <dbReference type="ARBA" id="ARBA00037998"/>
    </source>
</evidence>
<comment type="similarity">
    <text evidence="9">Belongs to the binding-protein-dependent transport system permease family. LivHM subfamily.</text>
</comment>
<keyword evidence="8 10" id="KW-0472">Membrane</keyword>
<keyword evidence="7 10" id="KW-1133">Transmembrane helix</keyword>
<accession>A0A5S5AM20</accession>
<evidence type="ECO:0000313" key="12">
    <source>
        <dbReference type="Proteomes" id="UP000322294"/>
    </source>
</evidence>
<feature type="transmembrane region" description="Helical" evidence="10">
    <location>
        <begin position="12"/>
        <end position="30"/>
    </location>
</feature>
<dbReference type="GO" id="GO:0005886">
    <property type="term" value="C:plasma membrane"/>
    <property type="evidence" value="ECO:0007669"/>
    <property type="project" value="UniProtKB-SubCell"/>
</dbReference>
<keyword evidence="3" id="KW-1003">Cell membrane</keyword>
<evidence type="ECO:0000256" key="10">
    <source>
        <dbReference type="SAM" id="Phobius"/>
    </source>
</evidence>
<dbReference type="GO" id="GO:0042941">
    <property type="term" value="P:D-alanine transmembrane transport"/>
    <property type="evidence" value="ECO:0007669"/>
    <property type="project" value="TreeGrafter"/>
</dbReference>
<dbReference type="GO" id="GO:0015190">
    <property type="term" value="F:L-leucine transmembrane transporter activity"/>
    <property type="evidence" value="ECO:0007669"/>
    <property type="project" value="TreeGrafter"/>
</dbReference>
<evidence type="ECO:0000256" key="1">
    <source>
        <dbReference type="ARBA" id="ARBA00004651"/>
    </source>
</evidence>
<dbReference type="GO" id="GO:0005304">
    <property type="term" value="F:L-valine transmembrane transporter activity"/>
    <property type="evidence" value="ECO:0007669"/>
    <property type="project" value="TreeGrafter"/>
</dbReference>
<gene>
    <name evidence="11" type="ORF">LZ11_01735</name>
</gene>
<organism evidence="11 12">
    <name type="scientific">Thermosediminibacter litoriperuensis</name>
    <dbReference type="NCBI Taxonomy" id="291989"/>
    <lineage>
        <taxon>Bacteria</taxon>
        <taxon>Bacillati</taxon>
        <taxon>Bacillota</taxon>
        <taxon>Clostridia</taxon>
        <taxon>Thermosediminibacterales</taxon>
        <taxon>Thermosediminibacteraceae</taxon>
        <taxon>Thermosediminibacter</taxon>
    </lineage>
</organism>